<comment type="caution">
    <text evidence="1">The sequence shown here is derived from an EMBL/GenBank/DDBJ whole genome shotgun (WGS) entry which is preliminary data.</text>
</comment>
<organism evidence="1 2">
    <name type="scientific">Tribonema minus</name>
    <dbReference type="NCBI Taxonomy" id="303371"/>
    <lineage>
        <taxon>Eukaryota</taxon>
        <taxon>Sar</taxon>
        <taxon>Stramenopiles</taxon>
        <taxon>Ochrophyta</taxon>
        <taxon>PX clade</taxon>
        <taxon>Xanthophyceae</taxon>
        <taxon>Tribonematales</taxon>
        <taxon>Tribonemataceae</taxon>
        <taxon>Tribonema</taxon>
    </lineage>
</organism>
<reference evidence="1" key="1">
    <citation type="submission" date="2021-02" db="EMBL/GenBank/DDBJ databases">
        <title>First Annotated Genome of the Yellow-green Alga Tribonema minus.</title>
        <authorList>
            <person name="Mahan K.M."/>
        </authorList>
    </citation>
    <scope>NUCLEOTIDE SEQUENCE</scope>
    <source>
        <strain evidence="1">UTEX B ZZ1240</strain>
    </source>
</reference>
<dbReference type="AlphaFoldDB" id="A0A835YYI5"/>
<accession>A0A835YYI5</accession>
<protein>
    <submittedName>
        <fullName evidence="1">Uncharacterized protein</fullName>
    </submittedName>
</protein>
<name>A0A835YYI5_9STRA</name>
<dbReference type="Proteomes" id="UP000664859">
    <property type="component" value="Unassembled WGS sequence"/>
</dbReference>
<dbReference type="EMBL" id="JAFCMP010000457">
    <property type="protein sequence ID" value="KAG5179494.1"/>
    <property type="molecule type" value="Genomic_DNA"/>
</dbReference>
<sequence>MPIPLLCTPPTFLSGLRRLREAKPAAVGMSATGIHSSYAKGANAAAKALLGDPQCVFGDLRVAFAALTHKLYCHGRGGGRTATAKAKAEEKRKASGKGAAQIAISNGRKKARREAELREEQQSVLGSILDPEITDEEAKQIVIDQVYTNPMVAEFIAASTTDQKIPGYFGLTGGTIKKEAVRFLWANNSRPVVQPIDGASDPRAGQKGFLTEANARELVEYTPEPLYSSNNVFNVNKVEFWAQKLQDHLPLGVKLWRVCNAGGGEDQRAGVGKLYKIFFTKLRDTPENLQLRVVE</sequence>
<gene>
    <name evidence="1" type="ORF">JKP88DRAFT_326478</name>
</gene>
<proteinExistence type="predicted"/>
<evidence type="ECO:0000313" key="1">
    <source>
        <dbReference type="EMBL" id="KAG5179494.1"/>
    </source>
</evidence>
<keyword evidence="2" id="KW-1185">Reference proteome</keyword>
<evidence type="ECO:0000313" key="2">
    <source>
        <dbReference type="Proteomes" id="UP000664859"/>
    </source>
</evidence>